<dbReference type="RefSeq" id="XP_001839636.2">
    <property type="nucleotide sequence ID" value="XM_001839584.2"/>
</dbReference>
<protein>
    <submittedName>
        <fullName evidence="1">Uncharacterized protein</fullName>
    </submittedName>
</protein>
<proteinExistence type="predicted"/>
<organism evidence="1 2">
    <name type="scientific">Coprinopsis cinerea (strain Okayama-7 / 130 / ATCC MYA-4618 / FGSC 9003)</name>
    <name type="common">Inky cap fungus</name>
    <name type="synonym">Hormographiella aspergillata</name>
    <dbReference type="NCBI Taxonomy" id="240176"/>
    <lineage>
        <taxon>Eukaryota</taxon>
        <taxon>Fungi</taxon>
        <taxon>Dikarya</taxon>
        <taxon>Basidiomycota</taxon>
        <taxon>Agaricomycotina</taxon>
        <taxon>Agaricomycetes</taxon>
        <taxon>Agaricomycetidae</taxon>
        <taxon>Agaricales</taxon>
        <taxon>Agaricineae</taxon>
        <taxon>Psathyrellaceae</taxon>
        <taxon>Coprinopsis</taxon>
    </lineage>
</organism>
<dbReference type="EMBL" id="AACS02000011">
    <property type="protein sequence ID" value="EAU82157.2"/>
    <property type="molecule type" value="Genomic_DNA"/>
</dbReference>
<dbReference type="OMA" id="MENTVRY"/>
<dbReference type="InParanoid" id="A8P8U4"/>
<dbReference type="KEGG" id="cci:CC1G_11347"/>
<dbReference type="eggNOG" id="ENOG502SVAK">
    <property type="taxonomic scope" value="Eukaryota"/>
</dbReference>
<dbReference type="AlphaFoldDB" id="A8P8U4"/>
<reference evidence="1 2" key="1">
    <citation type="journal article" date="2010" name="Proc. Natl. Acad. Sci. U.S.A.">
        <title>Insights into evolution of multicellular fungi from the assembled chromosomes of the mushroom Coprinopsis cinerea (Coprinus cinereus).</title>
        <authorList>
            <person name="Stajich J.E."/>
            <person name="Wilke S.K."/>
            <person name="Ahren D."/>
            <person name="Au C.H."/>
            <person name="Birren B.W."/>
            <person name="Borodovsky M."/>
            <person name="Burns C."/>
            <person name="Canback B."/>
            <person name="Casselton L.A."/>
            <person name="Cheng C.K."/>
            <person name="Deng J."/>
            <person name="Dietrich F.S."/>
            <person name="Fargo D.C."/>
            <person name="Farman M.L."/>
            <person name="Gathman A.C."/>
            <person name="Goldberg J."/>
            <person name="Guigo R."/>
            <person name="Hoegger P.J."/>
            <person name="Hooker J.B."/>
            <person name="Huggins A."/>
            <person name="James T.Y."/>
            <person name="Kamada T."/>
            <person name="Kilaru S."/>
            <person name="Kodira C."/>
            <person name="Kues U."/>
            <person name="Kupfer D."/>
            <person name="Kwan H.S."/>
            <person name="Lomsadze A."/>
            <person name="Li W."/>
            <person name="Lilly W.W."/>
            <person name="Ma L.J."/>
            <person name="Mackey A.J."/>
            <person name="Manning G."/>
            <person name="Martin F."/>
            <person name="Muraguchi H."/>
            <person name="Natvig D.O."/>
            <person name="Palmerini H."/>
            <person name="Ramesh M.A."/>
            <person name="Rehmeyer C.J."/>
            <person name="Roe B.A."/>
            <person name="Shenoy N."/>
            <person name="Stanke M."/>
            <person name="Ter-Hovhannisyan V."/>
            <person name="Tunlid A."/>
            <person name="Velagapudi R."/>
            <person name="Vision T.J."/>
            <person name="Zeng Q."/>
            <person name="Zolan M.E."/>
            <person name="Pukkila P.J."/>
        </authorList>
    </citation>
    <scope>NUCLEOTIDE SEQUENCE [LARGE SCALE GENOMIC DNA]</scope>
    <source>
        <strain evidence="2">Okayama-7 / 130 / ATCC MYA-4618 / FGSC 9003</strain>
    </source>
</reference>
<dbReference type="STRING" id="240176.A8P8U4"/>
<dbReference type="Proteomes" id="UP000001861">
    <property type="component" value="Unassembled WGS sequence"/>
</dbReference>
<dbReference type="OrthoDB" id="3269456at2759"/>
<gene>
    <name evidence="1" type="ORF">CC1G_11347</name>
</gene>
<dbReference type="HOGENOM" id="CLU_067622_1_1_1"/>
<keyword evidence="2" id="KW-1185">Reference proteome</keyword>
<comment type="caution">
    <text evidence="1">The sequence shown here is derived from an EMBL/GenBank/DDBJ whole genome shotgun (WGS) entry which is preliminary data.</text>
</comment>
<evidence type="ECO:0000313" key="1">
    <source>
        <dbReference type="EMBL" id="EAU82157.2"/>
    </source>
</evidence>
<name>A8P8U4_COPC7</name>
<dbReference type="VEuPathDB" id="FungiDB:CC1G_11347"/>
<evidence type="ECO:0000313" key="2">
    <source>
        <dbReference type="Proteomes" id="UP000001861"/>
    </source>
</evidence>
<dbReference type="GeneID" id="6016258"/>
<sequence>MDEFYDTAKAASRLDVIIQERRKIVAGQRGVFQLSDLKANTLDVLQVGARGFCVLSNASEEGGMEPTNFTQMKKSRPHMRQAVTLGGLGSTEFEKQITALETVYLQFYQHLPEGSLVPMEATTVSGHSALDVSCRYFTHRNAANGQGQEIISPLVDPDGVLTSLCDSEFLYTADNMVDYRARVMQENGTVKFEDCSPAVFKVGDIVEATVVFACIPTKDKRFKLTFLLKALMQINTEERNAAAVLRMRSRYPNFVRTAIPKRKPTYADDEEIQETQDRFCRMRIDTEVEDEGSG</sequence>
<accession>A8P8U4</accession>